<dbReference type="EMBL" id="CAJVCH010022687">
    <property type="protein sequence ID" value="CAG7693322.1"/>
    <property type="molecule type" value="Genomic_DNA"/>
</dbReference>
<comment type="caution">
    <text evidence="1">The sequence shown here is derived from an EMBL/GenBank/DDBJ whole genome shotgun (WGS) entry which is preliminary data.</text>
</comment>
<protein>
    <submittedName>
        <fullName evidence="1">Uncharacterized protein</fullName>
    </submittedName>
</protein>
<keyword evidence="2" id="KW-1185">Reference proteome</keyword>
<gene>
    <name evidence="1" type="ORF">AFUS01_LOCUS3753</name>
</gene>
<name>A0A8J2NU11_9HEXA</name>
<organism evidence="1 2">
    <name type="scientific">Allacma fusca</name>
    <dbReference type="NCBI Taxonomy" id="39272"/>
    <lineage>
        <taxon>Eukaryota</taxon>
        <taxon>Metazoa</taxon>
        <taxon>Ecdysozoa</taxon>
        <taxon>Arthropoda</taxon>
        <taxon>Hexapoda</taxon>
        <taxon>Collembola</taxon>
        <taxon>Symphypleona</taxon>
        <taxon>Sminthuridae</taxon>
        <taxon>Allacma</taxon>
    </lineage>
</organism>
<evidence type="ECO:0000313" key="2">
    <source>
        <dbReference type="Proteomes" id="UP000708208"/>
    </source>
</evidence>
<dbReference type="Proteomes" id="UP000708208">
    <property type="component" value="Unassembled WGS sequence"/>
</dbReference>
<evidence type="ECO:0000313" key="1">
    <source>
        <dbReference type="EMBL" id="CAG7693322.1"/>
    </source>
</evidence>
<proteinExistence type="predicted"/>
<dbReference type="AlphaFoldDB" id="A0A8J2NU11"/>
<sequence length="81" mass="9115">MGTKVAFVGNTGCLSFMMLRQSCRLGSQLIQTPAHNDKYTGNTMWTEVVIVAITVNFHGLVCYHEHVLVRHGIYRVTKTEC</sequence>
<reference evidence="1" key="1">
    <citation type="submission" date="2021-06" db="EMBL/GenBank/DDBJ databases">
        <authorList>
            <person name="Hodson N. C."/>
            <person name="Mongue J. A."/>
            <person name="Jaron S. K."/>
        </authorList>
    </citation>
    <scope>NUCLEOTIDE SEQUENCE</scope>
</reference>
<accession>A0A8J2NU11</accession>